<feature type="region of interest" description="Disordered" evidence="1">
    <location>
        <begin position="72"/>
        <end position="97"/>
    </location>
</feature>
<comment type="caution">
    <text evidence="3">The sequence shown here is derived from an EMBL/GenBank/DDBJ whole genome shotgun (WGS) entry which is preliminary data.</text>
</comment>
<evidence type="ECO:0000313" key="3">
    <source>
        <dbReference type="EMBL" id="MEU0706266.1"/>
    </source>
</evidence>
<protein>
    <submittedName>
        <fullName evidence="3">Uncharacterized protein</fullName>
    </submittedName>
</protein>
<sequence>MADVRVWIAIFVGSTLISRAVCAWIAGGPVPRLLALVLAAGFAKGLPVTSHLLALGAAGWLGTAITLGLRAPDPTAAQAPPEPPQEKPADGPSLPTPEQLAEALHKVADPHAHLAAVATALDTSTDRVREALTAAGIPVSGGVRMGGRVSTGVKAGHFPPLPTPAPDGDVAVVDAGQSNNNNEEEYVQDEKNPNRWRVLRRV</sequence>
<reference evidence="3 4" key="1">
    <citation type="submission" date="2024-06" db="EMBL/GenBank/DDBJ databases">
        <title>The Natural Products Discovery Center: Release of the First 8490 Sequenced Strains for Exploring Actinobacteria Biosynthetic Diversity.</title>
        <authorList>
            <person name="Kalkreuter E."/>
            <person name="Kautsar S.A."/>
            <person name="Yang D."/>
            <person name="Bader C.D."/>
            <person name="Teijaro C.N."/>
            <person name="Fluegel L."/>
            <person name="Davis C.M."/>
            <person name="Simpson J.R."/>
            <person name="Lauterbach L."/>
            <person name="Steele A.D."/>
            <person name="Gui C."/>
            <person name="Meng S."/>
            <person name="Li G."/>
            <person name="Viehrig K."/>
            <person name="Ye F."/>
            <person name="Su P."/>
            <person name="Kiefer A.F."/>
            <person name="Nichols A."/>
            <person name="Cepeda A.J."/>
            <person name="Yan W."/>
            <person name="Fan B."/>
            <person name="Jiang Y."/>
            <person name="Adhikari A."/>
            <person name="Zheng C.-J."/>
            <person name="Schuster L."/>
            <person name="Cowan T.M."/>
            <person name="Smanski M.J."/>
            <person name="Chevrette M.G."/>
            <person name="De Carvalho L.P.S."/>
            <person name="Shen B."/>
        </authorList>
    </citation>
    <scope>NUCLEOTIDE SEQUENCE [LARGE SCALE GENOMIC DNA]</scope>
    <source>
        <strain evidence="3 4">NPDC006337</strain>
    </source>
</reference>
<dbReference type="Proteomes" id="UP001550378">
    <property type="component" value="Unassembled WGS sequence"/>
</dbReference>
<feature type="transmembrane region" description="Helical" evidence="2">
    <location>
        <begin position="6"/>
        <end position="26"/>
    </location>
</feature>
<dbReference type="EMBL" id="JBEXZR010000002">
    <property type="protein sequence ID" value="MEU0706266.1"/>
    <property type="molecule type" value="Genomic_DNA"/>
</dbReference>
<keyword evidence="2" id="KW-0472">Membrane</keyword>
<proteinExistence type="predicted"/>
<feature type="transmembrane region" description="Helical" evidence="2">
    <location>
        <begin position="33"/>
        <end position="61"/>
    </location>
</feature>
<keyword evidence="2" id="KW-1133">Transmembrane helix</keyword>
<dbReference type="RefSeq" id="WP_359657446.1">
    <property type="nucleotide sequence ID" value="NZ_JBEXZP010000195.1"/>
</dbReference>
<keyword evidence="4" id="KW-1185">Reference proteome</keyword>
<evidence type="ECO:0000256" key="1">
    <source>
        <dbReference type="SAM" id="MobiDB-lite"/>
    </source>
</evidence>
<organism evidence="3 4">
    <name type="scientific">Streptomyces lavendulocolor</name>
    <dbReference type="NCBI Taxonomy" id="67316"/>
    <lineage>
        <taxon>Bacteria</taxon>
        <taxon>Bacillati</taxon>
        <taxon>Actinomycetota</taxon>
        <taxon>Actinomycetes</taxon>
        <taxon>Kitasatosporales</taxon>
        <taxon>Streptomycetaceae</taxon>
        <taxon>Streptomyces</taxon>
    </lineage>
</organism>
<accession>A0ABV2VZD7</accession>
<gene>
    <name evidence="3" type="ORF">ABZ508_02655</name>
</gene>
<evidence type="ECO:0000313" key="4">
    <source>
        <dbReference type="Proteomes" id="UP001550378"/>
    </source>
</evidence>
<evidence type="ECO:0000256" key="2">
    <source>
        <dbReference type="SAM" id="Phobius"/>
    </source>
</evidence>
<name>A0ABV2VZD7_9ACTN</name>
<keyword evidence="2" id="KW-0812">Transmembrane</keyword>